<dbReference type="PRINTS" id="PR00038">
    <property type="entry name" value="HTHLUXR"/>
</dbReference>
<dbReference type="Pfam" id="PF25872">
    <property type="entry name" value="HTH_77"/>
    <property type="match status" value="1"/>
</dbReference>
<dbReference type="CDD" id="cd00093">
    <property type="entry name" value="HTH_XRE"/>
    <property type="match status" value="1"/>
</dbReference>
<evidence type="ECO:0000259" key="2">
    <source>
        <dbReference type="PROSITE" id="PS50943"/>
    </source>
</evidence>
<dbReference type="InterPro" id="IPR000792">
    <property type="entry name" value="Tscrpt_reg_LuxR_C"/>
</dbReference>
<dbReference type="GO" id="GO:0003677">
    <property type="term" value="F:DNA binding"/>
    <property type="evidence" value="ECO:0007669"/>
    <property type="project" value="InterPro"/>
</dbReference>
<dbReference type="PROSITE" id="PS50943">
    <property type="entry name" value="HTH_CROC1"/>
    <property type="match status" value="1"/>
</dbReference>
<dbReference type="PROSITE" id="PS00622">
    <property type="entry name" value="HTH_LUXR_1"/>
    <property type="match status" value="1"/>
</dbReference>
<dbReference type="InterPro" id="IPR010982">
    <property type="entry name" value="Lambda_DNA-bd_dom_sf"/>
</dbReference>
<name>A0A6J4UWV8_9BACT</name>
<dbReference type="PANTHER" id="PTHR47691">
    <property type="entry name" value="REGULATOR-RELATED"/>
    <property type="match status" value="1"/>
</dbReference>
<dbReference type="PRINTS" id="PR00364">
    <property type="entry name" value="DISEASERSIST"/>
</dbReference>
<dbReference type="InterPro" id="IPR027417">
    <property type="entry name" value="P-loop_NTPase"/>
</dbReference>
<dbReference type="Pfam" id="PF13560">
    <property type="entry name" value="HTH_31"/>
    <property type="match status" value="1"/>
</dbReference>
<accession>A0A6J4UWV8</accession>
<dbReference type="InterPro" id="IPR016032">
    <property type="entry name" value="Sig_transdc_resp-reg_C-effctor"/>
</dbReference>
<evidence type="ECO:0000259" key="1">
    <source>
        <dbReference type="PROSITE" id="PS50043"/>
    </source>
</evidence>
<reference evidence="3" key="1">
    <citation type="submission" date="2020-02" db="EMBL/GenBank/DDBJ databases">
        <authorList>
            <person name="Meier V. D."/>
        </authorList>
    </citation>
    <scope>NUCLEOTIDE SEQUENCE</scope>
    <source>
        <strain evidence="3">AVDCRST_MAG49</strain>
    </source>
</reference>
<dbReference type="Pfam" id="PF13401">
    <property type="entry name" value="AAA_22"/>
    <property type="match status" value="1"/>
</dbReference>
<feature type="domain" description="HTH cro/C1-type" evidence="2">
    <location>
        <begin position="13"/>
        <end position="69"/>
    </location>
</feature>
<dbReference type="InterPro" id="IPR011990">
    <property type="entry name" value="TPR-like_helical_dom_sf"/>
</dbReference>
<dbReference type="SUPFAM" id="SSF47413">
    <property type="entry name" value="lambda repressor-like DNA-binding domains"/>
    <property type="match status" value="1"/>
</dbReference>
<dbReference type="SUPFAM" id="SSF52540">
    <property type="entry name" value="P-loop containing nucleoside triphosphate hydrolases"/>
    <property type="match status" value="1"/>
</dbReference>
<dbReference type="InterPro" id="IPR049945">
    <property type="entry name" value="AAA_22"/>
</dbReference>
<dbReference type="SMART" id="SM00421">
    <property type="entry name" value="HTH_LUXR"/>
    <property type="match status" value="1"/>
</dbReference>
<dbReference type="SUPFAM" id="SSF48452">
    <property type="entry name" value="TPR-like"/>
    <property type="match status" value="1"/>
</dbReference>
<protein>
    <recommendedName>
        <fullName evidence="4">HTH cro/C1-type domain-containing protein</fullName>
    </recommendedName>
</protein>
<sequence length="865" mass="91211">MGEERTGGFGARLRALREAAGLTQELLAERAGLTANAVGALERGERRRPYPHTVRALADALGLGDAGRAALAESLPPPDRATASPETLAAPCLPTPPTRLIGREREAAALADLLTTPEPRLVTLTGPGGVGKTRLALHVAAEVADSVPDGVVLVSLAPIADPTLVVPTIAEALGLREPSGRGSGDAVRAYLRTRRLLLVLDNVEHLLAAALEIADLLAASPGLRILATSRAPLHVRGEQEYPVGPLALPDLSRVPTPEGALASSAVRLFVERAREVSPAFALTSANAAAVAAICRRLDGLPLAIELAAAWTKVLPPTALLARLDQSLPILAGGVRDLPERQRTMRDAVAWSYGLLSPAEQALFRRLAVFAGGFDLAAAEVVAGTPEVLGVSALEGVASLLDKSLLRPAGGPDDVEIAGPRFAMLETIREFGLERLGAEGEDGETRRAHAAWFLARAEDAAGGFYTAREPAVLDDLDREHDNLRAALGWAIQSGNAETASRLVGALWWFWGIRGSLNEGGGWLERVLPLSQNASPASRASVLLAGGMLAWARGDVDRAVVFLEDALAGWRALGDQRRVSQSLHHLALVAWTRGDFVRVGEFAEEALAAARAAGDEVAVGTALVAVGTALLRQRELDRARVPLEDGLARFRATGYRRGVAWALQHLAEIAQEEGDIRGAAELRHETITLYGDLRDRWGLFEEVASLGTLAARCGRSNDAVRLLGAAEGFRETAGVVPQNRLASYKETLGRLRAEVDEGTFATAWAAGRSLSLEAVVEDALAVAAALVGTGDAARQRVAAPPSPPAGLSAREVEVLRLIAQGLTNAQIAEALFISPRTVHAHLNHLYAKLGTSSRATATRFAIEHGLA</sequence>
<dbReference type="SMART" id="SM00530">
    <property type="entry name" value="HTH_XRE"/>
    <property type="match status" value="1"/>
</dbReference>
<evidence type="ECO:0008006" key="4">
    <source>
        <dbReference type="Google" id="ProtNLM"/>
    </source>
</evidence>
<dbReference type="AlphaFoldDB" id="A0A6J4UWV8"/>
<dbReference type="Pfam" id="PF00196">
    <property type="entry name" value="GerE"/>
    <property type="match status" value="1"/>
</dbReference>
<dbReference type="InterPro" id="IPR001387">
    <property type="entry name" value="Cro/C1-type_HTH"/>
</dbReference>
<dbReference type="GO" id="GO:0006355">
    <property type="term" value="P:regulation of DNA-templated transcription"/>
    <property type="evidence" value="ECO:0007669"/>
    <property type="project" value="InterPro"/>
</dbReference>
<dbReference type="Gene3D" id="1.25.40.10">
    <property type="entry name" value="Tetratricopeptide repeat domain"/>
    <property type="match status" value="1"/>
</dbReference>
<dbReference type="Gene3D" id="1.10.10.10">
    <property type="entry name" value="Winged helix-like DNA-binding domain superfamily/Winged helix DNA-binding domain"/>
    <property type="match status" value="1"/>
</dbReference>
<dbReference type="PANTHER" id="PTHR47691:SF3">
    <property type="entry name" value="HTH-TYPE TRANSCRIPTIONAL REGULATOR RV0890C-RELATED"/>
    <property type="match status" value="1"/>
</dbReference>
<dbReference type="CDD" id="cd06170">
    <property type="entry name" value="LuxR_C_like"/>
    <property type="match status" value="1"/>
</dbReference>
<dbReference type="PROSITE" id="PS50043">
    <property type="entry name" value="HTH_LUXR_2"/>
    <property type="match status" value="1"/>
</dbReference>
<gene>
    <name evidence="3" type="ORF">AVDCRST_MAG49-2520</name>
</gene>
<dbReference type="InterPro" id="IPR036388">
    <property type="entry name" value="WH-like_DNA-bd_sf"/>
</dbReference>
<proteinExistence type="predicted"/>
<dbReference type="InterPro" id="IPR058852">
    <property type="entry name" value="HTH_77"/>
</dbReference>
<dbReference type="GO" id="GO:0016887">
    <property type="term" value="F:ATP hydrolysis activity"/>
    <property type="evidence" value="ECO:0007669"/>
    <property type="project" value="InterPro"/>
</dbReference>
<dbReference type="SUPFAM" id="SSF46894">
    <property type="entry name" value="C-terminal effector domain of the bipartite response regulators"/>
    <property type="match status" value="1"/>
</dbReference>
<organism evidence="3">
    <name type="scientific">uncultured Thermomicrobiales bacterium</name>
    <dbReference type="NCBI Taxonomy" id="1645740"/>
    <lineage>
        <taxon>Bacteria</taxon>
        <taxon>Pseudomonadati</taxon>
        <taxon>Thermomicrobiota</taxon>
        <taxon>Thermomicrobia</taxon>
        <taxon>Thermomicrobiales</taxon>
        <taxon>environmental samples</taxon>
    </lineage>
</organism>
<dbReference type="Gene3D" id="3.40.50.300">
    <property type="entry name" value="P-loop containing nucleotide triphosphate hydrolases"/>
    <property type="match status" value="1"/>
</dbReference>
<feature type="domain" description="HTH luxR-type" evidence="1">
    <location>
        <begin position="798"/>
        <end position="863"/>
    </location>
</feature>
<dbReference type="EMBL" id="CADCWG010000163">
    <property type="protein sequence ID" value="CAA9560614.1"/>
    <property type="molecule type" value="Genomic_DNA"/>
</dbReference>
<dbReference type="Gene3D" id="1.10.260.40">
    <property type="entry name" value="lambda repressor-like DNA-binding domains"/>
    <property type="match status" value="1"/>
</dbReference>
<evidence type="ECO:0000313" key="3">
    <source>
        <dbReference type="EMBL" id="CAA9560614.1"/>
    </source>
</evidence>